<dbReference type="GO" id="GO:0010389">
    <property type="term" value="P:regulation of G2/M transition of mitotic cell cycle"/>
    <property type="evidence" value="ECO:0007669"/>
    <property type="project" value="TreeGrafter"/>
</dbReference>
<dbReference type="Pfam" id="PF13475">
    <property type="entry name" value="DUF4116"/>
    <property type="match status" value="1"/>
</dbReference>
<dbReference type="Gene3D" id="3.30.200.20">
    <property type="entry name" value="Phosphorylase Kinase, domain 1"/>
    <property type="match status" value="1"/>
</dbReference>
<dbReference type="InterPro" id="IPR016024">
    <property type="entry name" value="ARM-type_fold"/>
</dbReference>
<dbReference type="GO" id="GO:0005737">
    <property type="term" value="C:cytoplasm"/>
    <property type="evidence" value="ECO:0007669"/>
    <property type="project" value="TreeGrafter"/>
</dbReference>
<dbReference type="Pfam" id="PF00069">
    <property type="entry name" value="Pkinase"/>
    <property type="match status" value="1"/>
</dbReference>
<evidence type="ECO:0000256" key="3">
    <source>
        <dbReference type="ARBA" id="ARBA00022679"/>
    </source>
</evidence>
<evidence type="ECO:0000256" key="10">
    <source>
        <dbReference type="ARBA" id="ARBA00042858"/>
    </source>
</evidence>
<feature type="domain" description="Protein kinase" evidence="11">
    <location>
        <begin position="218"/>
        <end position="500"/>
    </location>
</feature>
<dbReference type="GO" id="GO:0004693">
    <property type="term" value="F:cyclin-dependent protein serine/threonine kinase activity"/>
    <property type="evidence" value="ECO:0007669"/>
    <property type="project" value="UniProtKB-EC"/>
</dbReference>
<keyword evidence="2" id="KW-0723">Serine/threonine-protein kinase</keyword>
<evidence type="ECO:0000259" key="11">
    <source>
        <dbReference type="PROSITE" id="PS50011"/>
    </source>
</evidence>
<evidence type="ECO:0000256" key="9">
    <source>
        <dbReference type="ARBA" id="ARBA00041902"/>
    </source>
</evidence>
<dbReference type="InterPro" id="IPR050108">
    <property type="entry name" value="CDK"/>
</dbReference>
<dbReference type="GO" id="GO:0030332">
    <property type="term" value="F:cyclin binding"/>
    <property type="evidence" value="ECO:0007669"/>
    <property type="project" value="TreeGrafter"/>
</dbReference>
<keyword evidence="4" id="KW-0547">Nucleotide-binding</keyword>
<evidence type="ECO:0000313" key="12">
    <source>
        <dbReference type="EMBL" id="CAE7556331.1"/>
    </source>
</evidence>
<dbReference type="SUPFAM" id="SSF56112">
    <property type="entry name" value="Protein kinase-like (PK-like)"/>
    <property type="match status" value="1"/>
</dbReference>
<protein>
    <recommendedName>
        <fullName evidence="8">Cyclin-dependent kinase 2 homolog</fullName>
        <ecNumber evidence="1">2.7.11.22</ecNumber>
    </recommendedName>
    <alternativeName>
        <fullName evidence="9">Cell division control protein 2 homolog</fullName>
    </alternativeName>
    <alternativeName>
        <fullName evidence="10">cdc2-related kinase 2</fullName>
    </alternativeName>
</protein>
<keyword evidence="5" id="KW-0418">Kinase</keyword>
<dbReference type="InterPro" id="IPR011009">
    <property type="entry name" value="Kinase-like_dom_sf"/>
</dbReference>
<dbReference type="Gene3D" id="1.25.10.10">
    <property type="entry name" value="Leucine-rich Repeat Variant"/>
    <property type="match status" value="1"/>
</dbReference>
<comment type="subunit">
    <text evidence="7">May form a complex composed of at least the catalytic subunit CRK2 and a cyclin.</text>
</comment>
<dbReference type="PROSITE" id="PS50011">
    <property type="entry name" value="PROTEIN_KINASE_DOM"/>
    <property type="match status" value="1"/>
</dbReference>
<accession>A0A812U869</accession>
<evidence type="ECO:0000313" key="13">
    <source>
        <dbReference type="Proteomes" id="UP000604046"/>
    </source>
</evidence>
<dbReference type="PANTHER" id="PTHR24056">
    <property type="entry name" value="CELL DIVISION PROTEIN KINASE"/>
    <property type="match status" value="1"/>
</dbReference>
<dbReference type="InterPro" id="IPR011989">
    <property type="entry name" value="ARM-like"/>
</dbReference>
<dbReference type="Gene3D" id="1.10.510.10">
    <property type="entry name" value="Transferase(Phosphotransferase) domain 1"/>
    <property type="match status" value="1"/>
</dbReference>
<evidence type="ECO:0000256" key="7">
    <source>
        <dbReference type="ARBA" id="ARBA00038543"/>
    </source>
</evidence>
<evidence type="ECO:0000256" key="6">
    <source>
        <dbReference type="ARBA" id="ARBA00022840"/>
    </source>
</evidence>
<organism evidence="12 13">
    <name type="scientific">Symbiodinium natans</name>
    <dbReference type="NCBI Taxonomy" id="878477"/>
    <lineage>
        <taxon>Eukaryota</taxon>
        <taxon>Sar</taxon>
        <taxon>Alveolata</taxon>
        <taxon>Dinophyceae</taxon>
        <taxon>Suessiales</taxon>
        <taxon>Symbiodiniaceae</taxon>
        <taxon>Symbiodinium</taxon>
    </lineage>
</organism>
<keyword evidence="6" id="KW-0067">ATP-binding</keyword>
<dbReference type="PANTHER" id="PTHR24056:SF254">
    <property type="entry name" value="CYCLIN-DEPENDENT KINASE 2"/>
    <property type="match status" value="1"/>
</dbReference>
<dbReference type="InterPro" id="IPR000719">
    <property type="entry name" value="Prot_kinase_dom"/>
</dbReference>
<dbReference type="EMBL" id="CAJNDS010002649">
    <property type="protein sequence ID" value="CAE7556331.1"/>
    <property type="molecule type" value="Genomic_DNA"/>
</dbReference>
<name>A0A812U869_9DINO</name>
<comment type="caution">
    <text evidence="12">The sequence shown here is derived from an EMBL/GenBank/DDBJ whole genome shotgun (WGS) entry which is preliminary data.</text>
</comment>
<dbReference type="GO" id="GO:0000082">
    <property type="term" value="P:G1/S transition of mitotic cell cycle"/>
    <property type="evidence" value="ECO:0007669"/>
    <property type="project" value="TreeGrafter"/>
</dbReference>
<evidence type="ECO:0000256" key="8">
    <source>
        <dbReference type="ARBA" id="ARBA00039612"/>
    </source>
</evidence>
<dbReference type="GO" id="GO:0005634">
    <property type="term" value="C:nucleus"/>
    <property type="evidence" value="ECO:0007669"/>
    <property type="project" value="TreeGrafter"/>
</dbReference>
<dbReference type="GO" id="GO:0007165">
    <property type="term" value="P:signal transduction"/>
    <property type="evidence" value="ECO:0007669"/>
    <property type="project" value="TreeGrafter"/>
</dbReference>
<keyword evidence="13" id="KW-1185">Reference proteome</keyword>
<reference evidence="12" key="1">
    <citation type="submission" date="2021-02" db="EMBL/GenBank/DDBJ databases">
        <authorList>
            <person name="Dougan E. K."/>
            <person name="Rhodes N."/>
            <person name="Thang M."/>
            <person name="Chan C."/>
        </authorList>
    </citation>
    <scope>NUCLEOTIDE SEQUENCE</scope>
</reference>
<dbReference type="GO" id="GO:0010468">
    <property type="term" value="P:regulation of gene expression"/>
    <property type="evidence" value="ECO:0007669"/>
    <property type="project" value="TreeGrafter"/>
</dbReference>
<dbReference type="FunFam" id="1.10.510.10:FF:000624">
    <property type="entry name" value="Mitogen-activated protein kinase"/>
    <property type="match status" value="1"/>
</dbReference>
<keyword evidence="3" id="KW-0808">Transferase</keyword>
<evidence type="ECO:0000256" key="5">
    <source>
        <dbReference type="ARBA" id="ARBA00022777"/>
    </source>
</evidence>
<dbReference type="InterPro" id="IPR025197">
    <property type="entry name" value="DUF4116"/>
</dbReference>
<dbReference type="SMART" id="SM00220">
    <property type="entry name" value="S_TKc"/>
    <property type="match status" value="1"/>
</dbReference>
<dbReference type="AlphaFoldDB" id="A0A812U869"/>
<dbReference type="Proteomes" id="UP000604046">
    <property type="component" value="Unassembled WGS sequence"/>
</dbReference>
<sequence>MSDPAMHPSGSLALPEFIEMLECRDDASRVAALEFVNRGVFETTDENEAKTLFRRVISMLGDPAWEVKRAAIHLLSELASQFDRGTVQSLIRALSHPDPAIQMTVACVLRHVEGAEDLCHLLDDRSTVEAAVSHQGGLLEFAGASFRGGRDIVLAAVRQDGQSLKYANPNLCSDEEIVLAAVAQSGAAVHFVSQETIAKHAGLRALHEGRGLALYGDYLVLEVLCKGTFSEVARAEHVRTKDVVAMKKVSLDRIRADRVREAALLHNFRHPNVVRLLDVEVVCSDIRMAFDFHPTDLHKVLMLHVQSSHYLPIEQVRQFSEDILNGLSACHTRHLLHRDLKPRNIRLGIDGVLKIAGFGQARECSEQALTLEVVTLWYRSPELLLGATSYGFEVDCWSAGCIIAEMCTGRPLFPGDSEVGTLFKIFQLVGTPSATNWPQGTQLHHFRRAFPKWPETGLKPIFAVRPELYAHGGDELLSGLLCLQPDRRLSARQAHGHRFCRQ</sequence>
<dbReference type="GO" id="GO:0000307">
    <property type="term" value="C:cyclin-dependent protein kinase holoenzyme complex"/>
    <property type="evidence" value="ECO:0007669"/>
    <property type="project" value="TreeGrafter"/>
</dbReference>
<evidence type="ECO:0000256" key="1">
    <source>
        <dbReference type="ARBA" id="ARBA00012425"/>
    </source>
</evidence>
<gene>
    <name evidence="12" type="primary">cdk1</name>
    <name evidence="12" type="ORF">SNAT2548_LOCUS31273</name>
</gene>
<dbReference type="SUPFAM" id="SSF48371">
    <property type="entry name" value="ARM repeat"/>
    <property type="match status" value="1"/>
</dbReference>
<dbReference type="GO" id="GO:0005524">
    <property type="term" value="F:ATP binding"/>
    <property type="evidence" value="ECO:0007669"/>
    <property type="project" value="UniProtKB-KW"/>
</dbReference>
<dbReference type="Pfam" id="PF13646">
    <property type="entry name" value="HEAT_2"/>
    <property type="match status" value="1"/>
</dbReference>
<proteinExistence type="predicted"/>
<evidence type="ECO:0000256" key="2">
    <source>
        <dbReference type="ARBA" id="ARBA00022527"/>
    </source>
</evidence>
<evidence type="ECO:0000256" key="4">
    <source>
        <dbReference type="ARBA" id="ARBA00022741"/>
    </source>
</evidence>
<dbReference type="EC" id="2.7.11.22" evidence="1"/>